<dbReference type="Pfam" id="PF13509">
    <property type="entry name" value="S1_2"/>
    <property type="match status" value="2"/>
</dbReference>
<keyword evidence="5" id="KW-1185">Reference proteome</keyword>
<evidence type="ECO:0000259" key="2">
    <source>
        <dbReference type="Pfam" id="PF13509"/>
    </source>
</evidence>
<reference evidence="4 5" key="1">
    <citation type="submission" date="2023-08" db="EMBL/GenBank/DDBJ databases">
        <authorList>
            <person name="Joshi A."/>
            <person name="Thite S."/>
        </authorList>
    </citation>
    <scope>NUCLEOTIDE SEQUENCE [LARGE SCALE GENOMIC DNA]</scope>
    <source>
        <strain evidence="4 5">AC40</strain>
    </source>
</reference>
<organism evidence="4 5">
    <name type="scientific">Alkalimonas collagenimarina</name>
    <dbReference type="NCBI Taxonomy" id="400390"/>
    <lineage>
        <taxon>Bacteria</taxon>
        <taxon>Pseudomonadati</taxon>
        <taxon>Pseudomonadota</taxon>
        <taxon>Gammaproteobacteria</taxon>
        <taxon>Alkalimonas</taxon>
    </lineage>
</organism>
<dbReference type="InterPro" id="IPR036388">
    <property type="entry name" value="WH-like_DNA-bd_sf"/>
</dbReference>
<dbReference type="Gene3D" id="1.10.10.10">
    <property type="entry name" value="Winged helix-like DNA-binding domain superfamily/Winged helix DNA-binding domain"/>
    <property type="match status" value="1"/>
</dbReference>
<dbReference type="InterPro" id="IPR040764">
    <property type="entry name" value="CvfB_WH"/>
</dbReference>
<evidence type="ECO:0000313" key="5">
    <source>
        <dbReference type="Proteomes" id="UP001231616"/>
    </source>
</evidence>
<dbReference type="PANTHER" id="PTHR37296">
    <property type="entry name" value="CONSERVED VIRULENCE FACTOR B"/>
    <property type="match status" value="1"/>
</dbReference>
<feature type="domain" description="Conserved virulence factor B first S1" evidence="2">
    <location>
        <begin position="4"/>
        <end position="63"/>
    </location>
</feature>
<evidence type="ECO:0000259" key="3">
    <source>
        <dbReference type="Pfam" id="PF17783"/>
    </source>
</evidence>
<accession>A0ABT9H0D4</accession>
<proteinExistence type="inferred from homology"/>
<dbReference type="Proteomes" id="UP001231616">
    <property type="component" value="Unassembled WGS sequence"/>
</dbReference>
<dbReference type="PIRSF" id="PIRSF012524">
    <property type="entry name" value="YitL_S1"/>
    <property type="match status" value="1"/>
</dbReference>
<evidence type="ECO:0000313" key="4">
    <source>
        <dbReference type="EMBL" id="MDP4536728.1"/>
    </source>
</evidence>
<evidence type="ECO:0000256" key="1">
    <source>
        <dbReference type="PIRNR" id="PIRNR012524"/>
    </source>
</evidence>
<dbReference type="RefSeq" id="WP_305893992.1">
    <property type="nucleotide sequence ID" value="NZ_JAUZVZ010000014.1"/>
</dbReference>
<sequence>MLALGKMNRLTIKKKVDFGYFLDGMEWGEILLPKRYAPDIAEIGMELDVFLYLDSEDQLIATTEKPNIMVGHIASLRVVAVNRVGAFLDWGLSKDLLVPYSEQQIPMQEGKRYLVYCMVDNSNRIIASSKLDKYVHKSEPAYQAKQAVDVIIAGRTDLGYKAIINQQHWGLIFKDQVFKTLYPGQSMRAYILQQRPDGKIDLSLTPPGVEKMKALEPEILSQLQQAGGFLPLHDKSSPEAIYQQFAASKKAFKQAIGSLYKANKISIEADGIRLI</sequence>
<dbReference type="InterPro" id="IPR039566">
    <property type="entry name" value="CvfB_S1_st"/>
</dbReference>
<dbReference type="PANTHER" id="PTHR37296:SF1">
    <property type="entry name" value="CONSERVED VIRULENCE FACTOR B"/>
    <property type="match status" value="1"/>
</dbReference>
<dbReference type="InterPro" id="IPR012340">
    <property type="entry name" value="NA-bd_OB-fold"/>
</dbReference>
<name>A0ABT9H0D4_9GAMM</name>
<dbReference type="Pfam" id="PF17783">
    <property type="entry name" value="WHD_CvfB"/>
    <property type="match status" value="1"/>
</dbReference>
<comment type="similarity">
    <text evidence="1">Belongs to the CvfB family.</text>
</comment>
<feature type="domain" description="Conserved virulence factor B-like winged helix" evidence="3">
    <location>
        <begin position="218"/>
        <end position="274"/>
    </location>
</feature>
<comment type="caution">
    <text evidence="4">The sequence shown here is derived from an EMBL/GenBank/DDBJ whole genome shotgun (WGS) entry which is preliminary data.</text>
</comment>
<gene>
    <name evidence="4" type="ORF">Q3O60_11045</name>
</gene>
<dbReference type="InterPro" id="IPR014464">
    <property type="entry name" value="CvfB_fam"/>
</dbReference>
<dbReference type="Gene3D" id="2.40.50.140">
    <property type="entry name" value="Nucleic acid-binding proteins"/>
    <property type="match status" value="1"/>
</dbReference>
<dbReference type="EMBL" id="JAUZVZ010000014">
    <property type="protein sequence ID" value="MDP4536728.1"/>
    <property type="molecule type" value="Genomic_DNA"/>
</dbReference>
<feature type="domain" description="Conserved virulence factor B first S1" evidence="2">
    <location>
        <begin position="70"/>
        <end position="128"/>
    </location>
</feature>
<protein>
    <submittedName>
        <fullName evidence="4">S1-like domain-containing RNA-binding protein</fullName>
    </submittedName>
</protein>